<dbReference type="CDD" id="cd08023">
    <property type="entry name" value="GH16_laminarinase_like"/>
    <property type="match status" value="1"/>
</dbReference>
<evidence type="ECO:0000256" key="2">
    <source>
        <dbReference type="SAM" id="SignalP"/>
    </source>
</evidence>
<dbReference type="PROSITE" id="PS51762">
    <property type="entry name" value="GH16_2"/>
    <property type="match status" value="1"/>
</dbReference>
<name>A0A7G5XCD1_9BACT</name>
<keyword evidence="4" id="KW-0378">Hydrolase</keyword>
<gene>
    <name evidence="4" type="ORF">H4075_13700</name>
</gene>
<organism evidence="4 5">
    <name type="scientific">Lacibacter sediminis</name>
    <dbReference type="NCBI Taxonomy" id="2760713"/>
    <lineage>
        <taxon>Bacteria</taxon>
        <taxon>Pseudomonadati</taxon>
        <taxon>Bacteroidota</taxon>
        <taxon>Chitinophagia</taxon>
        <taxon>Chitinophagales</taxon>
        <taxon>Chitinophagaceae</taxon>
        <taxon>Lacibacter</taxon>
    </lineage>
</organism>
<dbReference type="EMBL" id="CP060007">
    <property type="protein sequence ID" value="QNA43134.1"/>
    <property type="molecule type" value="Genomic_DNA"/>
</dbReference>
<sequence length="305" mass="33831">MKKMILANHLLVTSIIVIAAFSACKKQINKTDLPSKSEIVVAARNVYVNATGVCDYTFNEAAVTAAGYTKQFEDNFDTDLSKWNVWTGGAFNNELQYYQTGNMEIQNGNLVITARKETVTGVTNPFDATQKTFNYTSGRIECKTNISASAATPKVRIVARVKLASGYGMWPAFWSYGDPWPTQGEIDIIEARGQEPFKYQTNYFYGRAANRNLVKNQVGFITSSVDLTTCYHVYEMIWSQNSLTSLLDGNVIETKTGGYIPNLFGKTERIVLNLAVGGNFFSNLTPALITTGSMYVDFVKVFTSN</sequence>
<dbReference type="PANTHER" id="PTHR10963">
    <property type="entry name" value="GLYCOSYL HYDROLASE-RELATED"/>
    <property type="match status" value="1"/>
</dbReference>
<keyword evidence="2" id="KW-0732">Signal</keyword>
<dbReference type="PANTHER" id="PTHR10963:SF60">
    <property type="entry name" value="GRAM-NEGATIVE BACTERIA-BINDING PROTEIN 1-RELATED"/>
    <property type="match status" value="1"/>
</dbReference>
<dbReference type="Proteomes" id="UP000515344">
    <property type="component" value="Chromosome"/>
</dbReference>
<dbReference type="RefSeq" id="WP_182801399.1">
    <property type="nucleotide sequence ID" value="NZ_CP060007.1"/>
</dbReference>
<accession>A0A7G5XCD1</accession>
<feature type="signal peptide" evidence="2">
    <location>
        <begin position="1"/>
        <end position="19"/>
    </location>
</feature>
<keyword evidence="5" id="KW-1185">Reference proteome</keyword>
<dbReference type="Pfam" id="PF00722">
    <property type="entry name" value="Glyco_hydro_16"/>
    <property type="match status" value="1"/>
</dbReference>
<dbReference type="InterPro" id="IPR013320">
    <property type="entry name" value="ConA-like_dom_sf"/>
</dbReference>
<dbReference type="InterPro" id="IPR050546">
    <property type="entry name" value="Glycosyl_Hydrlase_16"/>
</dbReference>
<dbReference type="SUPFAM" id="SSF49899">
    <property type="entry name" value="Concanavalin A-like lectins/glucanases"/>
    <property type="match status" value="1"/>
</dbReference>
<dbReference type="GO" id="GO:0004553">
    <property type="term" value="F:hydrolase activity, hydrolyzing O-glycosyl compounds"/>
    <property type="evidence" value="ECO:0007669"/>
    <property type="project" value="InterPro"/>
</dbReference>
<reference evidence="5" key="1">
    <citation type="submission" date="2020-08" db="EMBL/GenBank/DDBJ databases">
        <title>Lacibacter sp. S13-6-6 genome sequencing.</title>
        <authorList>
            <person name="Jin L."/>
        </authorList>
    </citation>
    <scope>NUCLEOTIDE SEQUENCE [LARGE SCALE GENOMIC DNA]</scope>
    <source>
        <strain evidence="5">S13-6-6</strain>
    </source>
</reference>
<evidence type="ECO:0000313" key="4">
    <source>
        <dbReference type="EMBL" id="QNA43134.1"/>
    </source>
</evidence>
<dbReference type="InterPro" id="IPR000757">
    <property type="entry name" value="Beta-glucanase-like"/>
</dbReference>
<dbReference type="GO" id="GO:0005975">
    <property type="term" value="P:carbohydrate metabolic process"/>
    <property type="evidence" value="ECO:0007669"/>
    <property type="project" value="InterPro"/>
</dbReference>
<feature type="chain" id="PRO_5029004967" evidence="2">
    <location>
        <begin position="20"/>
        <end position="305"/>
    </location>
</feature>
<evidence type="ECO:0000313" key="5">
    <source>
        <dbReference type="Proteomes" id="UP000515344"/>
    </source>
</evidence>
<feature type="domain" description="GH16" evidence="3">
    <location>
        <begin position="63"/>
        <end position="305"/>
    </location>
</feature>
<evidence type="ECO:0000259" key="3">
    <source>
        <dbReference type="PROSITE" id="PS51762"/>
    </source>
</evidence>
<dbReference type="AlphaFoldDB" id="A0A7G5XCD1"/>
<dbReference type="Gene3D" id="2.60.120.200">
    <property type="match status" value="1"/>
</dbReference>
<dbReference type="KEGG" id="lacs:H4075_13700"/>
<dbReference type="PROSITE" id="PS51257">
    <property type="entry name" value="PROKAR_LIPOPROTEIN"/>
    <property type="match status" value="1"/>
</dbReference>
<proteinExistence type="inferred from homology"/>
<protein>
    <submittedName>
        <fullName evidence="4">Glycoside hydrolase family 16 protein</fullName>
    </submittedName>
</protein>
<comment type="similarity">
    <text evidence="1">Belongs to the glycosyl hydrolase 16 family.</text>
</comment>
<evidence type="ECO:0000256" key="1">
    <source>
        <dbReference type="ARBA" id="ARBA00006865"/>
    </source>
</evidence>